<evidence type="ECO:0000313" key="2">
    <source>
        <dbReference type="EMBL" id="RAP68542.1"/>
    </source>
</evidence>
<dbReference type="Proteomes" id="UP000244334">
    <property type="component" value="Unassembled WGS sequence"/>
</dbReference>
<dbReference type="AlphaFoldDB" id="A0A328TH27"/>
<comment type="caution">
    <text evidence="2">The sequence shown here is derived from an EMBL/GenBank/DDBJ whole genome shotgun (WGS) entry which is preliminary data.</text>
</comment>
<sequence>MQMLEYTATTLAAKSLTLSRAESMPVNFIGITAGTMDMDSYGSHNNTSTNGRIS</sequence>
<protein>
    <submittedName>
        <fullName evidence="2">Uncharacterized protein</fullName>
    </submittedName>
</protein>
<gene>
    <name evidence="2" type="ORF">ACZ87_03807</name>
</gene>
<evidence type="ECO:0000313" key="3">
    <source>
        <dbReference type="Proteomes" id="UP000244334"/>
    </source>
</evidence>
<feature type="region of interest" description="Disordered" evidence="1">
    <location>
        <begin position="35"/>
        <end position="54"/>
    </location>
</feature>
<proteinExistence type="predicted"/>
<feature type="compositionally biased region" description="Polar residues" evidence="1">
    <location>
        <begin position="42"/>
        <end position="54"/>
    </location>
</feature>
<organism evidence="2 3">
    <name type="scientific">Candidatus Erwinia dacicola</name>
    <dbReference type="NCBI Taxonomy" id="252393"/>
    <lineage>
        <taxon>Bacteria</taxon>
        <taxon>Pseudomonadati</taxon>
        <taxon>Pseudomonadota</taxon>
        <taxon>Gammaproteobacteria</taxon>
        <taxon>Enterobacterales</taxon>
        <taxon>Erwiniaceae</taxon>
        <taxon>Erwinia</taxon>
    </lineage>
</organism>
<reference evidence="2" key="1">
    <citation type="submission" date="2018-04" db="EMBL/GenBank/DDBJ databases">
        <title>Genomes of the Obligate Erwinia dacicola and Facultative Enterobacter sp. OLF Endosymbionts of the Olive Fruit fly, Bactrocera oleae.</title>
        <authorList>
            <person name="Estes A.M."/>
            <person name="Hearn D.J."/>
            <person name="Agarwal S."/>
            <person name="Pierson E.A."/>
            <person name="Dunning-Hotopp J.C."/>
        </authorList>
    </citation>
    <scope>NUCLEOTIDE SEQUENCE [LARGE SCALE GENOMIC DNA]</scope>
    <source>
        <strain evidence="2">Oroville</strain>
    </source>
</reference>
<dbReference type="EMBL" id="LJAM02000794">
    <property type="protein sequence ID" value="RAP68542.1"/>
    <property type="molecule type" value="Genomic_DNA"/>
</dbReference>
<accession>A0A328TH27</accession>
<name>A0A328TH27_9GAMM</name>
<evidence type="ECO:0000256" key="1">
    <source>
        <dbReference type="SAM" id="MobiDB-lite"/>
    </source>
</evidence>
<keyword evidence="3" id="KW-1185">Reference proteome</keyword>